<protein>
    <submittedName>
        <fullName evidence="1">Uncharacterized protein</fullName>
    </submittedName>
</protein>
<dbReference type="Proteomes" id="UP000499080">
    <property type="component" value="Unassembled WGS sequence"/>
</dbReference>
<keyword evidence="2" id="KW-1185">Reference proteome</keyword>
<sequence>MQNKISFFSQNFLFDSLNPKRLFLLAPLKPGPSEWKQHELDSPNLGGHLPPHRFYKLPLRFARIIRPPTALISEAISEPHLLSKDANSLRAAFVAVKGKFLDRPGPPRSVSEG</sequence>
<evidence type="ECO:0000313" key="2">
    <source>
        <dbReference type="Proteomes" id="UP000499080"/>
    </source>
</evidence>
<evidence type="ECO:0000313" key="1">
    <source>
        <dbReference type="EMBL" id="GBO07707.1"/>
    </source>
</evidence>
<comment type="caution">
    <text evidence="1">The sequence shown here is derived from an EMBL/GenBank/DDBJ whole genome shotgun (WGS) entry which is preliminary data.</text>
</comment>
<gene>
    <name evidence="1" type="ORF">AVEN_83795_1</name>
</gene>
<dbReference type="EMBL" id="BGPR01033664">
    <property type="protein sequence ID" value="GBO07707.1"/>
    <property type="molecule type" value="Genomic_DNA"/>
</dbReference>
<name>A0A4Y2U835_ARAVE</name>
<organism evidence="1 2">
    <name type="scientific">Araneus ventricosus</name>
    <name type="common">Orbweaver spider</name>
    <name type="synonym">Epeira ventricosa</name>
    <dbReference type="NCBI Taxonomy" id="182803"/>
    <lineage>
        <taxon>Eukaryota</taxon>
        <taxon>Metazoa</taxon>
        <taxon>Ecdysozoa</taxon>
        <taxon>Arthropoda</taxon>
        <taxon>Chelicerata</taxon>
        <taxon>Arachnida</taxon>
        <taxon>Araneae</taxon>
        <taxon>Araneomorphae</taxon>
        <taxon>Entelegynae</taxon>
        <taxon>Araneoidea</taxon>
        <taxon>Araneidae</taxon>
        <taxon>Araneus</taxon>
    </lineage>
</organism>
<accession>A0A4Y2U835</accession>
<proteinExistence type="predicted"/>
<dbReference type="AlphaFoldDB" id="A0A4Y2U835"/>
<reference evidence="1 2" key="1">
    <citation type="journal article" date="2019" name="Sci. Rep.">
        <title>Orb-weaving spider Araneus ventricosus genome elucidates the spidroin gene catalogue.</title>
        <authorList>
            <person name="Kono N."/>
            <person name="Nakamura H."/>
            <person name="Ohtoshi R."/>
            <person name="Moran D.A.P."/>
            <person name="Shinohara A."/>
            <person name="Yoshida Y."/>
            <person name="Fujiwara M."/>
            <person name="Mori M."/>
            <person name="Tomita M."/>
            <person name="Arakawa K."/>
        </authorList>
    </citation>
    <scope>NUCLEOTIDE SEQUENCE [LARGE SCALE GENOMIC DNA]</scope>
</reference>